<dbReference type="EMBL" id="ML979135">
    <property type="protein sequence ID" value="KAF1916756.1"/>
    <property type="molecule type" value="Genomic_DNA"/>
</dbReference>
<accession>A0A6A5QPY6</accession>
<dbReference type="OrthoDB" id="5428081at2759"/>
<gene>
    <name evidence="1" type="ORF">BDU57DRAFT_448017</name>
</gene>
<protein>
    <submittedName>
        <fullName evidence="1">Uncharacterized protein</fullName>
    </submittedName>
</protein>
<dbReference type="Proteomes" id="UP000800096">
    <property type="component" value="Unassembled WGS sequence"/>
</dbReference>
<evidence type="ECO:0000313" key="1">
    <source>
        <dbReference type="EMBL" id="KAF1916756.1"/>
    </source>
</evidence>
<sequence length="95" mass="11060">MATTRQTVRRWILTGSVAAVTVAGTLYGATLKEDVEVHKQRKRIQQASPAERIEQLEFARRDLVAKKMDMELKIARFHERRKAREQREQSEAQPK</sequence>
<name>A0A6A5QPY6_AMPQU</name>
<dbReference type="AlphaFoldDB" id="A0A6A5QPY6"/>
<proteinExistence type="predicted"/>
<evidence type="ECO:0000313" key="2">
    <source>
        <dbReference type="Proteomes" id="UP000800096"/>
    </source>
</evidence>
<reference evidence="1" key="1">
    <citation type="journal article" date="2020" name="Stud. Mycol.">
        <title>101 Dothideomycetes genomes: a test case for predicting lifestyles and emergence of pathogens.</title>
        <authorList>
            <person name="Haridas S."/>
            <person name="Albert R."/>
            <person name="Binder M."/>
            <person name="Bloem J."/>
            <person name="Labutti K."/>
            <person name="Salamov A."/>
            <person name="Andreopoulos B."/>
            <person name="Baker S."/>
            <person name="Barry K."/>
            <person name="Bills G."/>
            <person name="Bluhm B."/>
            <person name="Cannon C."/>
            <person name="Castanera R."/>
            <person name="Culley D."/>
            <person name="Daum C."/>
            <person name="Ezra D."/>
            <person name="Gonzalez J."/>
            <person name="Henrissat B."/>
            <person name="Kuo A."/>
            <person name="Liang C."/>
            <person name="Lipzen A."/>
            <person name="Lutzoni F."/>
            <person name="Magnuson J."/>
            <person name="Mondo S."/>
            <person name="Nolan M."/>
            <person name="Ohm R."/>
            <person name="Pangilinan J."/>
            <person name="Park H.-J."/>
            <person name="Ramirez L."/>
            <person name="Alfaro M."/>
            <person name="Sun H."/>
            <person name="Tritt A."/>
            <person name="Yoshinaga Y."/>
            <person name="Zwiers L.-H."/>
            <person name="Turgeon B."/>
            <person name="Goodwin S."/>
            <person name="Spatafora J."/>
            <person name="Crous P."/>
            <person name="Grigoriev I."/>
        </authorList>
    </citation>
    <scope>NUCLEOTIDE SEQUENCE</scope>
    <source>
        <strain evidence="1">HMLAC05119</strain>
    </source>
</reference>
<keyword evidence="2" id="KW-1185">Reference proteome</keyword>
<organism evidence="1 2">
    <name type="scientific">Ampelomyces quisqualis</name>
    <name type="common">Powdery mildew agent</name>
    <dbReference type="NCBI Taxonomy" id="50730"/>
    <lineage>
        <taxon>Eukaryota</taxon>
        <taxon>Fungi</taxon>
        <taxon>Dikarya</taxon>
        <taxon>Ascomycota</taxon>
        <taxon>Pezizomycotina</taxon>
        <taxon>Dothideomycetes</taxon>
        <taxon>Pleosporomycetidae</taxon>
        <taxon>Pleosporales</taxon>
        <taxon>Pleosporineae</taxon>
        <taxon>Phaeosphaeriaceae</taxon>
        <taxon>Ampelomyces</taxon>
    </lineage>
</organism>